<accession>A0A927DHR1</accession>
<dbReference type="Proteomes" id="UP000655273">
    <property type="component" value="Unassembled WGS sequence"/>
</dbReference>
<protein>
    <submittedName>
        <fullName evidence="1">Uncharacterized protein</fullName>
    </submittedName>
</protein>
<evidence type="ECO:0000313" key="1">
    <source>
        <dbReference type="EMBL" id="MBD3706839.1"/>
    </source>
</evidence>
<evidence type="ECO:0000313" key="2">
    <source>
        <dbReference type="Proteomes" id="UP000655273"/>
    </source>
</evidence>
<gene>
    <name evidence="1" type="ORF">IE983_07970</name>
</gene>
<sequence>MCEQQYAAGFVRPKEKGIILHLAGESEASFEAPVAHTLVRQFLFVRRQQIGVSCGGKFKVCEGITQ</sequence>
<name>A0A927DHR1_9ENTR</name>
<comment type="caution">
    <text evidence="1">The sequence shown here is derived from an EMBL/GenBank/DDBJ whole genome shotgun (WGS) entry which is preliminary data.</text>
</comment>
<organism evidence="1 2">
    <name type="scientific">Enterobacter hormaechei</name>
    <dbReference type="NCBI Taxonomy" id="158836"/>
    <lineage>
        <taxon>Bacteria</taxon>
        <taxon>Pseudomonadati</taxon>
        <taxon>Pseudomonadota</taxon>
        <taxon>Gammaproteobacteria</taxon>
        <taxon>Enterobacterales</taxon>
        <taxon>Enterobacteriaceae</taxon>
        <taxon>Enterobacter</taxon>
        <taxon>Enterobacter cloacae complex</taxon>
    </lineage>
</organism>
<proteinExistence type="predicted"/>
<dbReference type="EMBL" id="JACXTA010000001">
    <property type="protein sequence ID" value="MBD3706839.1"/>
    <property type="molecule type" value="Genomic_DNA"/>
</dbReference>
<reference evidence="1" key="1">
    <citation type="submission" date="2020-07" db="EMBL/GenBank/DDBJ databases">
        <title>Clinical and genomic characterization of carbapenemase-producing Enterobacterales causing secondary infections during the COVID-19 crisis at a New York City hospital.</title>
        <authorList>
            <person name="Gomez-Simmonds A."/>
            <person name="Annavajhala M.K."/>
            <person name="Uhlemann A.-C."/>
        </authorList>
    </citation>
    <scope>NUCLEOTIDE SEQUENCE</scope>
    <source>
        <strain evidence="1">NK1396</strain>
    </source>
</reference>
<dbReference type="AlphaFoldDB" id="A0A927DHR1"/>